<protein>
    <recommendedName>
        <fullName evidence="4">PNPLA domain-containing protein</fullName>
    </recommendedName>
</protein>
<evidence type="ECO:0000313" key="5">
    <source>
        <dbReference type="EMBL" id="EDM74480.1"/>
    </source>
</evidence>
<name>A6GI17_9BACT</name>
<dbReference type="RefSeq" id="WP_006976353.1">
    <property type="nucleotide sequence ID" value="NZ_ABCS01000128.1"/>
</dbReference>
<feature type="transmembrane region" description="Helical" evidence="3">
    <location>
        <begin position="303"/>
        <end position="321"/>
    </location>
</feature>
<dbReference type="STRING" id="391625.PPSIR1_03113"/>
<keyword evidence="3" id="KW-0472">Membrane</keyword>
<dbReference type="Proteomes" id="UP000005801">
    <property type="component" value="Unassembled WGS sequence"/>
</dbReference>
<dbReference type="eggNOG" id="COG1752">
    <property type="taxonomic scope" value="Bacteria"/>
</dbReference>
<dbReference type="InterPro" id="IPR002641">
    <property type="entry name" value="PNPLA_dom"/>
</dbReference>
<gene>
    <name evidence="5" type="ORF">PPSIR1_03113</name>
</gene>
<dbReference type="Gene3D" id="3.40.1090.10">
    <property type="entry name" value="Cytosolic phospholipase A2 catalytic domain"/>
    <property type="match status" value="2"/>
</dbReference>
<feature type="transmembrane region" description="Helical" evidence="3">
    <location>
        <begin position="168"/>
        <end position="190"/>
    </location>
</feature>
<dbReference type="SUPFAM" id="SSF52151">
    <property type="entry name" value="FabD/lysophospholipase-like"/>
    <property type="match status" value="1"/>
</dbReference>
<dbReference type="EMBL" id="ABCS01000128">
    <property type="protein sequence ID" value="EDM74480.1"/>
    <property type="molecule type" value="Genomic_DNA"/>
</dbReference>
<evidence type="ECO:0000256" key="3">
    <source>
        <dbReference type="SAM" id="Phobius"/>
    </source>
</evidence>
<keyword evidence="1" id="KW-0443">Lipid metabolism</keyword>
<organism evidence="5 6">
    <name type="scientific">Plesiocystis pacifica SIR-1</name>
    <dbReference type="NCBI Taxonomy" id="391625"/>
    <lineage>
        <taxon>Bacteria</taxon>
        <taxon>Pseudomonadati</taxon>
        <taxon>Myxococcota</taxon>
        <taxon>Polyangia</taxon>
        <taxon>Nannocystales</taxon>
        <taxon>Nannocystaceae</taxon>
        <taxon>Plesiocystis</taxon>
    </lineage>
</organism>
<proteinExistence type="predicted"/>
<feature type="region of interest" description="Disordered" evidence="2">
    <location>
        <begin position="1"/>
        <end position="22"/>
    </location>
</feature>
<feature type="domain" description="PNPLA" evidence="4">
    <location>
        <begin position="71"/>
        <end position="164"/>
    </location>
</feature>
<reference evidence="5 6" key="1">
    <citation type="submission" date="2007-06" db="EMBL/GenBank/DDBJ databases">
        <authorList>
            <person name="Shimkets L."/>
            <person name="Ferriera S."/>
            <person name="Johnson J."/>
            <person name="Kravitz S."/>
            <person name="Beeson K."/>
            <person name="Sutton G."/>
            <person name="Rogers Y.-H."/>
            <person name="Friedman R."/>
            <person name="Frazier M."/>
            <person name="Venter J.C."/>
        </authorList>
    </citation>
    <scope>NUCLEOTIDE SEQUENCE [LARGE SCALE GENOMIC DNA]</scope>
    <source>
        <strain evidence="5 6">SIR-1</strain>
    </source>
</reference>
<keyword evidence="6" id="KW-1185">Reference proteome</keyword>
<feature type="transmembrane region" description="Helical" evidence="3">
    <location>
        <begin position="328"/>
        <end position="348"/>
    </location>
</feature>
<comment type="caution">
    <text evidence="5">The sequence shown here is derived from an EMBL/GenBank/DDBJ whole genome shotgun (WGS) entry which is preliminary data.</text>
</comment>
<keyword evidence="3" id="KW-1133">Transmembrane helix</keyword>
<dbReference type="AlphaFoldDB" id="A6GI17"/>
<feature type="transmembrane region" description="Helical" evidence="3">
    <location>
        <begin position="210"/>
        <end position="232"/>
    </location>
</feature>
<feature type="transmembrane region" description="Helical" evidence="3">
    <location>
        <begin position="252"/>
        <end position="276"/>
    </location>
</feature>
<dbReference type="PANTHER" id="PTHR10728">
    <property type="entry name" value="CYTOSOLIC PHOSPHOLIPASE A2"/>
    <property type="match status" value="1"/>
</dbReference>
<evidence type="ECO:0000256" key="1">
    <source>
        <dbReference type="ARBA" id="ARBA00023098"/>
    </source>
</evidence>
<dbReference type="PANTHER" id="PTHR10728:SF40">
    <property type="entry name" value="PATATIN FAMILY PROTEIN"/>
    <property type="match status" value="1"/>
</dbReference>
<accession>A6GI17</accession>
<keyword evidence="3" id="KW-0812">Transmembrane</keyword>
<dbReference type="Pfam" id="PF01734">
    <property type="entry name" value="Patatin"/>
    <property type="match status" value="1"/>
</dbReference>
<dbReference type="GO" id="GO:0004623">
    <property type="term" value="F:phospholipase A2 activity"/>
    <property type="evidence" value="ECO:0007669"/>
    <property type="project" value="TreeGrafter"/>
</dbReference>
<evidence type="ECO:0000313" key="6">
    <source>
        <dbReference type="Proteomes" id="UP000005801"/>
    </source>
</evidence>
<evidence type="ECO:0000256" key="2">
    <source>
        <dbReference type="SAM" id="MobiDB-lite"/>
    </source>
</evidence>
<evidence type="ECO:0000259" key="4">
    <source>
        <dbReference type="Pfam" id="PF01734"/>
    </source>
</evidence>
<dbReference type="InterPro" id="IPR016035">
    <property type="entry name" value="Acyl_Trfase/lysoPLipase"/>
</dbReference>
<dbReference type="OrthoDB" id="9813090at2"/>
<dbReference type="GO" id="GO:0005829">
    <property type="term" value="C:cytosol"/>
    <property type="evidence" value="ECO:0007669"/>
    <property type="project" value="TreeGrafter"/>
</dbReference>
<dbReference type="GO" id="GO:0046475">
    <property type="term" value="P:glycerophospholipid catabolic process"/>
    <property type="evidence" value="ECO:0007669"/>
    <property type="project" value="TreeGrafter"/>
</dbReference>
<sequence length="1016" mass="111218">MTATNGGDGDAPQAPEAIDTSDFTLPKKVFEAEVGEIRKRRAVRDIPLGSIDPKDGLPLDEPSPEHDLVGMCLSGGGIRSATFGLGVIQALARKGLFEHVDYLSTVSGGGFTGSMLSAVLNDPRQTKEPFPVRKETGESEPPALHHLRDASRYLSSGSLLESLRLPMVIIRGIILSLLIVLPTIMIAVFLTELAYEGGLWPDYAVLSGRTHLNVFPIFGALFVLAICLVPFLRSVPGYGMRWNGRDRLELSLSFGLGLVLLSLVAEPLVDLISAAIEITATNWSPGKALADRFDPRNTPVQRSVLLALGVVVGLFGLVWLFRKLPTSVLLGLAGLLGPATLFGLYMGLCLVQIDSPFLASSLQADLEEVAAATHRGTLHDDVHAEANCPSEEALASEHPPDNPPNCAARQAHERLEHAVLDKNPGLSLRPGELIQVVRTAPFIEGEDGQLRCDPDAPLEWLVIAPELAERWPGGQEGLQALASEHACLPIVAANKGHTPQDDVNRFFGTSDREAEASCAWPEVEGQGQALPLPLSADALDPCLGSFRVHQRQVLTNQELLLEMDGARLGLWGEPSSQTMIGDLAFLLIAAGTTLYVLFFYDVNVASLHGFYRDRLSKAYLFQEKEPGKQGDDHERLVHCDELRLSELNKEIELEQETDPAKKYSPAPYHLINVVLNITSGDEGSLRGRKSDFFIFSKHFCGGPRTGYQPTRRLEKIDSHLNLGTAMAISGAAAAPNMGALTPGTLAFVMTLLNFRMGYWLPNPAEIHRLDQKKAPADAFAPPKAPVGWFRPGPFYLVREALGSLSTQKPLINVSDGGHLENLGIYELLRRRCKLIIAVDGERDPDMNFVGLVSLMRYAEIDLGVHIEIDLEPFEYDEGELDVTNLDGETYERLRRENLGKRRSKAHWVIGKIEYGEDEHGDEQTGTLIYVKSSLTEDISPVLARYQRYNPDFPHESTADQFFSEEQFEAYRALGDAIGQTLLDNEDGRGRLEVREGRLVFHAPADPGEEAAAPAEA</sequence>